<evidence type="ECO:0000313" key="3">
    <source>
        <dbReference type="Proteomes" id="UP000248349"/>
    </source>
</evidence>
<gene>
    <name evidence="2" type="ORF">BP01DRAFT_402590</name>
</gene>
<reference evidence="2 3" key="1">
    <citation type="submission" date="2016-12" db="EMBL/GenBank/DDBJ databases">
        <title>The genomes of Aspergillus section Nigri reveals drivers in fungal speciation.</title>
        <authorList>
            <consortium name="DOE Joint Genome Institute"/>
            <person name="Vesth T.C."/>
            <person name="Nybo J."/>
            <person name="Theobald S."/>
            <person name="Brandl J."/>
            <person name="Frisvad J.C."/>
            <person name="Nielsen K.F."/>
            <person name="Lyhne E.K."/>
            <person name="Kogle M.E."/>
            <person name="Kuo A."/>
            <person name="Riley R."/>
            <person name="Clum A."/>
            <person name="Nolan M."/>
            <person name="Lipzen A."/>
            <person name="Salamov A."/>
            <person name="Henrissat B."/>
            <person name="Wiebenga A."/>
            <person name="De Vries R.P."/>
            <person name="Grigoriev I.V."/>
            <person name="Mortensen U.H."/>
            <person name="Andersen M.R."/>
            <person name="Baker S.E."/>
        </authorList>
    </citation>
    <scope>NUCLEOTIDE SEQUENCE [LARGE SCALE GENOMIC DNA]</scope>
    <source>
        <strain evidence="2 3">JOP 1030-1</strain>
    </source>
</reference>
<evidence type="ECO:0000256" key="1">
    <source>
        <dbReference type="SAM" id="SignalP"/>
    </source>
</evidence>
<proteinExistence type="predicted"/>
<name>A0A318Z8D3_9EURO</name>
<dbReference type="RefSeq" id="XP_025429478.1">
    <property type="nucleotide sequence ID" value="XM_025578648.1"/>
</dbReference>
<protein>
    <recommendedName>
        <fullName evidence="4">Apple domain-containing protein</fullName>
    </recommendedName>
</protein>
<evidence type="ECO:0008006" key="4">
    <source>
        <dbReference type="Google" id="ProtNLM"/>
    </source>
</evidence>
<feature type="signal peptide" evidence="1">
    <location>
        <begin position="1"/>
        <end position="21"/>
    </location>
</feature>
<feature type="chain" id="PRO_5016255781" description="Apple domain-containing protein" evidence="1">
    <location>
        <begin position="22"/>
        <end position="173"/>
    </location>
</feature>
<dbReference type="AlphaFoldDB" id="A0A318Z8D3"/>
<keyword evidence="3" id="KW-1185">Reference proteome</keyword>
<accession>A0A318Z8D3</accession>
<dbReference type="GeneID" id="37079877"/>
<dbReference type="Proteomes" id="UP000248349">
    <property type="component" value="Unassembled WGS sequence"/>
</dbReference>
<sequence>MRLPSLFSLVLLSEAVGRASGNNNNNSCLDQVSANTMAMFSGAPFALAPRYDNGSACAGYCDNLAECHAWLYSVRGGDCQLYKKTALSTFSSQQFMYGVCGSRLPPSSSVAAAAAANSAVVAGVGSPANSGISVSTPAFSAEMSSGSSSSSKSIALSKRHIDNHRHHHHGHRN</sequence>
<keyword evidence="1" id="KW-0732">Signal</keyword>
<dbReference type="EMBL" id="KZ821243">
    <property type="protein sequence ID" value="PYH43496.1"/>
    <property type="molecule type" value="Genomic_DNA"/>
</dbReference>
<evidence type="ECO:0000313" key="2">
    <source>
        <dbReference type="EMBL" id="PYH43496.1"/>
    </source>
</evidence>
<dbReference type="OrthoDB" id="4502466at2759"/>
<organism evidence="2 3">
    <name type="scientific">Aspergillus saccharolyticus JOP 1030-1</name>
    <dbReference type="NCBI Taxonomy" id="1450539"/>
    <lineage>
        <taxon>Eukaryota</taxon>
        <taxon>Fungi</taxon>
        <taxon>Dikarya</taxon>
        <taxon>Ascomycota</taxon>
        <taxon>Pezizomycotina</taxon>
        <taxon>Eurotiomycetes</taxon>
        <taxon>Eurotiomycetidae</taxon>
        <taxon>Eurotiales</taxon>
        <taxon>Aspergillaceae</taxon>
        <taxon>Aspergillus</taxon>
        <taxon>Aspergillus subgen. Circumdati</taxon>
    </lineage>
</organism>